<comment type="caution">
    <text evidence="2">The sequence shown here is derived from an EMBL/GenBank/DDBJ whole genome shotgun (WGS) entry which is preliminary data.</text>
</comment>
<name>A0ABP8K0P5_9MICO</name>
<accession>A0ABP8K0P5</accession>
<evidence type="ECO:0000313" key="3">
    <source>
        <dbReference type="Proteomes" id="UP001500390"/>
    </source>
</evidence>
<reference evidence="3" key="1">
    <citation type="journal article" date="2019" name="Int. J. Syst. Evol. Microbiol.">
        <title>The Global Catalogue of Microorganisms (GCM) 10K type strain sequencing project: providing services to taxonomists for standard genome sequencing and annotation.</title>
        <authorList>
            <consortium name="The Broad Institute Genomics Platform"/>
            <consortium name="The Broad Institute Genome Sequencing Center for Infectious Disease"/>
            <person name="Wu L."/>
            <person name="Ma J."/>
        </authorList>
    </citation>
    <scope>NUCLEOTIDE SEQUENCE [LARGE SCALE GENOMIC DNA]</scope>
    <source>
        <strain evidence="3">JCM 17738</strain>
    </source>
</reference>
<feature type="compositionally biased region" description="Low complexity" evidence="1">
    <location>
        <begin position="36"/>
        <end position="49"/>
    </location>
</feature>
<protein>
    <submittedName>
        <fullName evidence="2">Uncharacterized protein</fullName>
    </submittedName>
</protein>
<evidence type="ECO:0000256" key="1">
    <source>
        <dbReference type="SAM" id="MobiDB-lite"/>
    </source>
</evidence>
<proteinExistence type="predicted"/>
<feature type="region of interest" description="Disordered" evidence="1">
    <location>
        <begin position="32"/>
        <end position="103"/>
    </location>
</feature>
<dbReference type="Proteomes" id="UP001500390">
    <property type="component" value="Unassembled WGS sequence"/>
</dbReference>
<dbReference type="EMBL" id="BAABFX010000033">
    <property type="protein sequence ID" value="GAA4399004.1"/>
    <property type="molecule type" value="Genomic_DNA"/>
</dbReference>
<sequence>MGALVPVTAVRAVTGPLAVVLLVLLGGCGSASEPRATASDTGATASGVPSPSPSAMPSTSPPAQPSPSPAPRRLTPEADDSHYSMAMGSTTALVVREPGADEPEVDGASVILIPVVNVTGSGVREWEVRAVDPGTSVITSTTPAYTITLTVDGP</sequence>
<feature type="compositionally biased region" description="Pro residues" evidence="1">
    <location>
        <begin position="50"/>
        <end position="70"/>
    </location>
</feature>
<keyword evidence="3" id="KW-1185">Reference proteome</keyword>
<organism evidence="2 3">
    <name type="scientific">Ornithinibacter aureus</name>
    <dbReference type="NCBI Taxonomy" id="622664"/>
    <lineage>
        <taxon>Bacteria</taxon>
        <taxon>Bacillati</taxon>
        <taxon>Actinomycetota</taxon>
        <taxon>Actinomycetes</taxon>
        <taxon>Micrococcales</taxon>
        <taxon>Intrasporangiaceae</taxon>
        <taxon>Ornithinibacter</taxon>
    </lineage>
</organism>
<gene>
    <name evidence="2" type="ORF">GCM10023153_24530</name>
</gene>
<evidence type="ECO:0000313" key="2">
    <source>
        <dbReference type="EMBL" id="GAA4399004.1"/>
    </source>
</evidence>